<evidence type="ECO:0000256" key="5">
    <source>
        <dbReference type="ARBA" id="ARBA00093456"/>
    </source>
</evidence>
<organism evidence="7 8">
    <name type="scientific">Rhamnusium bicolor</name>
    <dbReference type="NCBI Taxonomy" id="1586634"/>
    <lineage>
        <taxon>Eukaryota</taxon>
        <taxon>Metazoa</taxon>
        <taxon>Ecdysozoa</taxon>
        <taxon>Arthropoda</taxon>
        <taxon>Hexapoda</taxon>
        <taxon>Insecta</taxon>
        <taxon>Pterygota</taxon>
        <taxon>Neoptera</taxon>
        <taxon>Endopterygota</taxon>
        <taxon>Coleoptera</taxon>
        <taxon>Polyphaga</taxon>
        <taxon>Cucujiformia</taxon>
        <taxon>Chrysomeloidea</taxon>
        <taxon>Cerambycidae</taxon>
        <taxon>Lepturinae</taxon>
        <taxon>Rhagiini</taxon>
        <taxon>Rhamnusium</taxon>
    </lineage>
</organism>
<dbReference type="GO" id="GO:0070182">
    <property type="term" value="F:DNA polymerase binding"/>
    <property type="evidence" value="ECO:0007669"/>
    <property type="project" value="TreeGrafter"/>
</dbReference>
<evidence type="ECO:0000256" key="2">
    <source>
        <dbReference type="ARBA" id="ARBA00022499"/>
    </source>
</evidence>
<sequence>MSQRSSGILTSNKPTILKSQEIRAQIVAFKNGLSEAGVSLSFNEDPHTLTQAQALVVRDMEKYFTSPTECTEEFIKGLKCLCKKQSFFRKSLLPTRFKRNTDINETVGGNMQIQQECLFRILLKVNCLQKEVINILLDEITTFSSEETQDTSWLRLLLSPLRYLPYIKEAENLTTKLLDILDIATFPAQLEILDSVPEILPDSQYSETAKQLSKLLEENDELSAAIIDCLNALDLDSEIRSQVQDKILAKILTGTTLKIFPILLQFLMTDCKSQNLVATLFKVRNALDTIMLSSEKGKEKESSKILIFNRLQASAVSPKTIAEGWLNMISNIKVHSDHKPIDYLIFYIPQQLLKDYFGSIVEIGCSLLRISSGQMLVEFASTLFRTLFNHQHTETIYRREMLDSLIVLTGASDKKTVSCVLKIISSLLLDSSKLQQHTVLLMRLLEKLDTFELKDVKETFEILCTLTCGPRAEESLSGLKDEIHMIVLVMAKHIAFRLEEQDVSFTEHSIITISMLPQGPAREAANLLDLTSMCTSGCPELMGLYYDQLTLMLMDTEHLDKYFMAWLHETITTEFESIYVTQKAPDSINDLQFSMQYLLNSPEEMDPPLSVNIAGLSIECEHSMILLLAPHFRLLRLIHYRQQAGDLSTINALLGCAVILPEVQEIEDLDTDQVRQVADCLFHCVNWFREVISGFVLQKNRKIRAKVVHRLQNMIEVEKKLLACMEKAPDHKLPVSYFDSVSEVNKQITSPVKQDKIKNPKKKFKSAAVVNDADETIASTAATSQAKRKKSIVKVAVKELHITFREIDTDVILLLKYPLKLDDDDETQQLTQTAALNIDQLIFLLKDYVSKLDILTQGKNIGLSHLNVVVPSTIISDSTLLLEATDGRHDLPQMFTEYAIHIKTCFGLVLEVFYLIFNWAGFQQSRNLDLLKTLLKSIRPGQSQTLNSANRLITEFIKRLAGYHEQCLEISHGVSLVRTMEALYSATVPSPEIDKKIVSVAEKLLQKRWYNSKGNLDAGKNFNANIDVLLKAYLKGASIKVLCGLVGTLMEQAQTLTSKEDCLPMLVSIDKQNFHIFYMCLCNSLLDRVKTEVQSLTNSQHLILWRTTVTIMHGLMTVAKAQENKTNLVCFLKKSIGILNVFLSHGIPILEIMLRSKPDEVIEIFKTLQTNTRFLHHLCCYSKLTKDASLMAFVPKFRLTLETIIYRVKAALVANNCSKAFWLGNLRNRDLQGDDILSQSTVVSEDNEQNSDEELPADDSDEEMLNDDNASSRSQESEVFD</sequence>
<keyword evidence="2" id="KW-1017">Isopeptide bond</keyword>
<dbReference type="PANTHER" id="PTHR32086">
    <property type="entry name" value="FANCONI ANEMIA GROUP D2 PROTEIN"/>
    <property type="match status" value="1"/>
</dbReference>
<evidence type="ECO:0000256" key="3">
    <source>
        <dbReference type="ARBA" id="ARBA00022843"/>
    </source>
</evidence>
<accession>A0AAV8X035</accession>
<evidence type="ECO:0000256" key="6">
    <source>
        <dbReference type="SAM" id="MobiDB-lite"/>
    </source>
</evidence>
<dbReference type="GO" id="GO:0031573">
    <property type="term" value="P:mitotic intra-S DNA damage checkpoint signaling"/>
    <property type="evidence" value="ECO:0007669"/>
    <property type="project" value="TreeGrafter"/>
</dbReference>
<proteinExistence type="inferred from homology"/>
<dbReference type="Pfam" id="PF14631">
    <property type="entry name" value="FancD2"/>
    <property type="match status" value="3"/>
</dbReference>
<dbReference type="GO" id="GO:0005634">
    <property type="term" value="C:nucleus"/>
    <property type="evidence" value="ECO:0007669"/>
    <property type="project" value="UniProtKB-SubCell"/>
</dbReference>
<dbReference type="PANTHER" id="PTHR32086:SF0">
    <property type="entry name" value="FANCONI ANEMIA GROUP D2 PROTEIN"/>
    <property type="match status" value="1"/>
</dbReference>
<evidence type="ECO:0008006" key="9">
    <source>
        <dbReference type="Google" id="ProtNLM"/>
    </source>
</evidence>
<feature type="region of interest" description="Disordered" evidence="6">
    <location>
        <begin position="1238"/>
        <end position="1281"/>
    </location>
</feature>
<evidence type="ECO:0000313" key="8">
    <source>
        <dbReference type="Proteomes" id="UP001162156"/>
    </source>
</evidence>
<gene>
    <name evidence="7" type="ORF">NQ314_015307</name>
</gene>
<dbReference type="GO" id="GO:0000793">
    <property type="term" value="C:condensed chromosome"/>
    <property type="evidence" value="ECO:0007669"/>
    <property type="project" value="TreeGrafter"/>
</dbReference>
<evidence type="ECO:0000256" key="1">
    <source>
        <dbReference type="ARBA" id="ARBA00004123"/>
    </source>
</evidence>
<comment type="caution">
    <text evidence="7">The sequence shown here is derived from an EMBL/GenBank/DDBJ whole genome shotgun (WGS) entry which is preliminary data.</text>
</comment>
<comment type="similarity">
    <text evidence="5">Belongs to the Fanconi anemia protein FANCD2 family.</text>
</comment>
<dbReference type="GO" id="GO:0007129">
    <property type="term" value="P:homologous chromosome pairing at meiosis"/>
    <property type="evidence" value="ECO:0007669"/>
    <property type="project" value="TreeGrafter"/>
</dbReference>
<evidence type="ECO:0000256" key="4">
    <source>
        <dbReference type="ARBA" id="ARBA00023242"/>
    </source>
</evidence>
<feature type="compositionally biased region" description="Acidic residues" evidence="6">
    <location>
        <begin position="1245"/>
        <end position="1266"/>
    </location>
</feature>
<reference evidence="7" key="1">
    <citation type="journal article" date="2023" name="Insect Mol. Biol.">
        <title>Genome sequencing provides insights into the evolution of gene families encoding plant cell wall-degrading enzymes in longhorned beetles.</title>
        <authorList>
            <person name="Shin N.R."/>
            <person name="Okamura Y."/>
            <person name="Kirsch R."/>
            <person name="Pauchet Y."/>
        </authorList>
    </citation>
    <scope>NUCLEOTIDE SEQUENCE</scope>
    <source>
        <strain evidence="7">RBIC_L_NR</strain>
    </source>
</reference>
<comment type="subcellular location">
    <subcellularLocation>
        <location evidence="1">Nucleus</location>
    </subcellularLocation>
</comment>
<keyword evidence="8" id="KW-1185">Reference proteome</keyword>
<dbReference type="GO" id="GO:1990918">
    <property type="term" value="P:double-strand break repair involved in meiotic recombination"/>
    <property type="evidence" value="ECO:0007669"/>
    <property type="project" value="TreeGrafter"/>
</dbReference>
<evidence type="ECO:0000313" key="7">
    <source>
        <dbReference type="EMBL" id="KAJ8931775.1"/>
    </source>
</evidence>
<keyword evidence="4" id="KW-0539">Nucleus</keyword>
<keyword evidence="3" id="KW-0832">Ubl conjugation</keyword>
<dbReference type="Proteomes" id="UP001162156">
    <property type="component" value="Unassembled WGS sequence"/>
</dbReference>
<dbReference type="InterPro" id="IPR029448">
    <property type="entry name" value="FANCD2"/>
</dbReference>
<name>A0AAV8X035_9CUCU</name>
<protein>
    <recommendedName>
        <fullName evidence="9">Fanconi anemia group D2 protein</fullName>
    </recommendedName>
</protein>
<dbReference type="EMBL" id="JANEYF010004235">
    <property type="protein sequence ID" value="KAJ8931775.1"/>
    <property type="molecule type" value="Genomic_DNA"/>
</dbReference>
<dbReference type="GO" id="GO:0036297">
    <property type="term" value="P:interstrand cross-link repair"/>
    <property type="evidence" value="ECO:0007669"/>
    <property type="project" value="TreeGrafter"/>
</dbReference>